<dbReference type="Gene3D" id="1.10.3730.20">
    <property type="match status" value="1"/>
</dbReference>
<feature type="transmembrane region" description="Helical" evidence="11">
    <location>
        <begin position="112"/>
        <end position="133"/>
    </location>
</feature>
<feature type="transmembrane region" description="Helical" evidence="11">
    <location>
        <begin position="83"/>
        <end position="105"/>
    </location>
</feature>
<evidence type="ECO:0000313" key="14">
    <source>
        <dbReference type="Proteomes" id="UP001500523"/>
    </source>
</evidence>
<keyword evidence="2" id="KW-1003">Cell membrane</keyword>
<feature type="domain" description="EamA" evidence="12">
    <location>
        <begin position="165"/>
        <end position="299"/>
    </location>
</feature>
<evidence type="ECO:0000313" key="13">
    <source>
        <dbReference type="EMBL" id="GAA3708058.1"/>
    </source>
</evidence>
<feature type="transmembrane region" description="Helical" evidence="11">
    <location>
        <begin position="139"/>
        <end position="157"/>
    </location>
</feature>
<evidence type="ECO:0000256" key="9">
    <source>
        <dbReference type="ARBA" id="ARBA00023098"/>
    </source>
</evidence>
<feature type="transmembrane region" description="Helical" evidence="11">
    <location>
        <begin position="232"/>
        <end position="252"/>
    </location>
</feature>
<dbReference type="InterPro" id="IPR000390">
    <property type="entry name" value="Small_drug/metabolite_transptr"/>
</dbReference>
<keyword evidence="3" id="KW-0444">Lipid biosynthesis</keyword>
<keyword evidence="5" id="KW-0441">Lipid A biosynthesis</keyword>
<feature type="domain" description="EamA" evidence="12">
    <location>
        <begin position="29"/>
        <end position="156"/>
    </location>
</feature>
<keyword evidence="6 11" id="KW-0812">Transmembrane</keyword>
<feature type="transmembrane region" description="Helical" evidence="11">
    <location>
        <begin position="258"/>
        <end position="276"/>
    </location>
</feature>
<evidence type="ECO:0000256" key="8">
    <source>
        <dbReference type="ARBA" id="ARBA00022989"/>
    </source>
</evidence>
<feature type="transmembrane region" description="Helical" evidence="11">
    <location>
        <begin position="285"/>
        <end position="302"/>
    </location>
</feature>
<dbReference type="Pfam" id="PF00892">
    <property type="entry name" value="EamA"/>
    <property type="match status" value="2"/>
</dbReference>
<evidence type="ECO:0000256" key="11">
    <source>
        <dbReference type="SAM" id="Phobius"/>
    </source>
</evidence>
<feature type="transmembrane region" description="Helical" evidence="11">
    <location>
        <begin position="194"/>
        <end position="212"/>
    </location>
</feature>
<feature type="transmembrane region" description="Helical" evidence="11">
    <location>
        <begin position="55"/>
        <end position="77"/>
    </location>
</feature>
<comment type="subcellular location">
    <subcellularLocation>
        <location evidence="1">Cell membrane</location>
        <topology evidence="1">Multi-pass membrane protein</topology>
    </subcellularLocation>
</comment>
<dbReference type="PANTHER" id="PTHR30561">
    <property type="entry name" value="SMR FAMILY PROTON-DEPENDENT DRUG EFFLUX TRANSPORTER SUGE"/>
    <property type="match status" value="1"/>
</dbReference>
<comment type="caution">
    <text evidence="13">The sequence shown here is derived from an EMBL/GenBank/DDBJ whole genome shotgun (WGS) entry which is preliminary data.</text>
</comment>
<keyword evidence="10 11" id="KW-0472">Membrane</keyword>
<evidence type="ECO:0000256" key="10">
    <source>
        <dbReference type="ARBA" id="ARBA00023136"/>
    </source>
</evidence>
<dbReference type="SUPFAM" id="SSF103481">
    <property type="entry name" value="Multidrug resistance efflux transporter EmrE"/>
    <property type="match status" value="2"/>
</dbReference>
<name>A0ABP7DRE3_9SPHN</name>
<dbReference type="PANTHER" id="PTHR30561:SF9">
    <property type="entry name" value="4-AMINO-4-DEOXY-L-ARABINOSE-PHOSPHOUNDECAPRENOL FLIPPASE SUBUNIT ARNF-RELATED"/>
    <property type="match status" value="1"/>
</dbReference>
<evidence type="ECO:0000256" key="6">
    <source>
        <dbReference type="ARBA" id="ARBA00022692"/>
    </source>
</evidence>
<gene>
    <name evidence="13" type="ORF">GCM10022268_16770</name>
</gene>
<feature type="transmembrane region" description="Helical" evidence="11">
    <location>
        <begin position="29"/>
        <end position="48"/>
    </location>
</feature>
<sequence length="303" mass="31043">MRAILSTPAASIVSELGRASGRLMDYTAIGIALALISSLTTASAHALLKAGNDKLAVRALMGAVGTVALAPVCFFVPLPTNSLIPWLLTASALHTTYQLVLIRAYEASDFAVAYPIARGIAPIATAILGMALLGDQITTGTVVGVGLVSAGILMVAVGRTIAAGGLIAAGIAGLLTTTYTIVDAHAIRLAPSAMTFVAWFFLLDGFIMFPIFATLRRGRVTSLLRSEGCQGFMAGVTSLVSFGSALIALRLAPVGIVSALREASVVFGMLIAAFFLRESVDQRRAGAAVVIALGAILIVATAA</sequence>
<proteinExistence type="predicted"/>
<dbReference type="InterPro" id="IPR000620">
    <property type="entry name" value="EamA_dom"/>
</dbReference>
<evidence type="ECO:0000256" key="2">
    <source>
        <dbReference type="ARBA" id="ARBA00022475"/>
    </source>
</evidence>
<evidence type="ECO:0000256" key="5">
    <source>
        <dbReference type="ARBA" id="ARBA00022556"/>
    </source>
</evidence>
<keyword evidence="4" id="KW-0997">Cell inner membrane</keyword>
<keyword evidence="7" id="KW-0448">Lipopolysaccharide biosynthesis</keyword>
<dbReference type="EMBL" id="BAABBF010000003">
    <property type="protein sequence ID" value="GAA3708058.1"/>
    <property type="molecule type" value="Genomic_DNA"/>
</dbReference>
<evidence type="ECO:0000259" key="12">
    <source>
        <dbReference type="Pfam" id="PF00892"/>
    </source>
</evidence>
<dbReference type="InterPro" id="IPR037185">
    <property type="entry name" value="EmrE-like"/>
</dbReference>
<evidence type="ECO:0000256" key="4">
    <source>
        <dbReference type="ARBA" id="ARBA00022519"/>
    </source>
</evidence>
<reference evidence="14" key="1">
    <citation type="journal article" date="2019" name="Int. J. Syst. Evol. Microbiol.">
        <title>The Global Catalogue of Microorganisms (GCM) 10K type strain sequencing project: providing services to taxonomists for standard genome sequencing and annotation.</title>
        <authorList>
            <consortium name="The Broad Institute Genomics Platform"/>
            <consortium name="The Broad Institute Genome Sequencing Center for Infectious Disease"/>
            <person name="Wu L."/>
            <person name="Ma J."/>
        </authorList>
    </citation>
    <scope>NUCLEOTIDE SEQUENCE [LARGE SCALE GENOMIC DNA]</scope>
    <source>
        <strain evidence="14">JCM 17498</strain>
    </source>
</reference>
<keyword evidence="9" id="KW-0443">Lipid metabolism</keyword>
<dbReference type="Proteomes" id="UP001500523">
    <property type="component" value="Unassembled WGS sequence"/>
</dbReference>
<feature type="transmembrane region" description="Helical" evidence="11">
    <location>
        <begin position="164"/>
        <end position="182"/>
    </location>
</feature>
<organism evidence="13 14">
    <name type="scientific">Sphingomonas cynarae</name>
    <dbReference type="NCBI Taxonomy" id="930197"/>
    <lineage>
        <taxon>Bacteria</taxon>
        <taxon>Pseudomonadati</taxon>
        <taxon>Pseudomonadota</taxon>
        <taxon>Alphaproteobacteria</taxon>
        <taxon>Sphingomonadales</taxon>
        <taxon>Sphingomonadaceae</taxon>
        <taxon>Sphingomonas</taxon>
    </lineage>
</organism>
<protein>
    <submittedName>
        <fullName evidence="13">DMT family transporter</fullName>
    </submittedName>
</protein>
<keyword evidence="14" id="KW-1185">Reference proteome</keyword>
<evidence type="ECO:0000256" key="1">
    <source>
        <dbReference type="ARBA" id="ARBA00004651"/>
    </source>
</evidence>
<evidence type="ECO:0000256" key="3">
    <source>
        <dbReference type="ARBA" id="ARBA00022516"/>
    </source>
</evidence>
<keyword evidence="8 11" id="KW-1133">Transmembrane helix</keyword>
<evidence type="ECO:0000256" key="7">
    <source>
        <dbReference type="ARBA" id="ARBA00022985"/>
    </source>
</evidence>
<accession>A0ABP7DRE3</accession>